<reference evidence="1" key="1">
    <citation type="journal article" date="2014" name="Int. J. Syst. Evol. Microbiol.">
        <title>Complete genome sequence of Corynebacterium casei LMG S-19264T (=DSM 44701T), isolated from a smear-ripened cheese.</title>
        <authorList>
            <consortium name="US DOE Joint Genome Institute (JGI-PGF)"/>
            <person name="Walter F."/>
            <person name="Albersmeier A."/>
            <person name="Kalinowski J."/>
            <person name="Ruckert C."/>
        </authorList>
    </citation>
    <scope>NUCLEOTIDE SEQUENCE</scope>
    <source>
        <strain evidence="1">CGMCC 1.12785</strain>
    </source>
</reference>
<dbReference type="EMBL" id="BMFY01000020">
    <property type="protein sequence ID" value="GGA27308.1"/>
    <property type="molecule type" value="Genomic_DNA"/>
</dbReference>
<organism evidence="1 2">
    <name type="scientific">Sediminivirga luteola</name>
    <dbReference type="NCBI Taxonomy" id="1774748"/>
    <lineage>
        <taxon>Bacteria</taxon>
        <taxon>Bacillati</taxon>
        <taxon>Actinomycetota</taxon>
        <taxon>Actinomycetes</taxon>
        <taxon>Micrococcales</taxon>
        <taxon>Brevibacteriaceae</taxon>
        <taxon>Sediminivirga</taxon>
    </lineage>
</organism>
<evidence type="ECO:0000313" key="1">
    <source>
        <dbReference type="EMBL" id="GGA27308.1"/>
    </source>
</evidence>
<reference evidence="1" key="2">
    <citation type="submission" date="2020-09" db="EMBL/GenBank/DDBJ databases">
        <authorList>
            <person name="Sun Q."/>
            <person name="Zhou Y."/>
        </authorList>
    </citation>
    <scope>NUCLEOTIDE SEQUENCE</scope>
    <source>
        <strain evidence="1">CGMCC 1.12785</strain>
    </source>
</reference>
<dbReference type="AlphaFoldDB" id="A0A8J2U0Z6"/>
<protein>
    <submittedName>
        <fullName evidence="1">Uncharacterized protein</fullName>
    </submittedName>
</protein>
<comment type="caution">
    <text evidence="1">The sequence shown here is derived from an EMBL/GenBank/DDBJ whole genome shotgun (WGS) entry which is preliminary data.</text>
</comment>
<proteinExistence type="predicted"/>
<evidence type="ECO:0000313" key="2">
    <source>
        <dbReference type="Proteomes" id="UP000616114"/>
    </source>
</evidence>
<keyword evidence="2" id="KW-1185">Reference proteome</keyword>
<dbReference type="Proteomes" id="UP000616114">
    <property type="component" value="Unassembled WGS sequence"/>
</dbReference>
<accession>A0A8J2U0Z6</accession>
<sequence>MVVGVEVEVAIVDPFRDVFLIGTFTIGLRRPELLDIDHVRCAPATEASLPLPLPLSGPAAPMPTPVDLPHACG</sequence>
<gene>
    <name evidence="1" type="ORF">GCM10011333_32610</name>
</gene>
<name>A0A8J2U0Z6_9MICO</name>